<dbReference type="NCBIfam" id="TIGR00605">
    <property type="entry name" value="rad4"/>
    <property type="match status" value="1"/>
</dbReference>
<feature type="compositionally biased region" description="Basic and acidic residues" evidence="9">
    <location>
        <begin position="629"/>
        <end position="653"/>
    </location>
</feature>
<evidence type="ECO:0000256" key="9">
    <source>
        <dbReference type="SAM" id="MobiDB-lite"/>
    </source>
</evidence>
<feature type="compositionally biased region" description="Low complexity" evidence="9">
    <location>
        <begin position="757"/>
        <end position="768"/>
    </location>
</feature>
<feature type="compositionally biased region" description="Basic and acidic residues" evidence="9">
    <location>
        <begin position="668"/>
        <end position="679"/>
    </location>
</feature>
<keyword evidence="12" id="KW-1185">Reference proteome</keyword>
<dbReference type="InterPro" id="IPR042488">
    <property type="entry name" value="Rad4_BHD3_sf"/>
</dbReference>
<dbReference type="InterPro" id="IPR018326">
    <property type="entry name" value="Rad4_beta-hairpin_dom1"/>
</dbReference>
<feature type="compositionally biased region" description="Basic and acidic residues" evidence="9">
    <location>
        <begin position="769"/>
        <end position="794"/>
    </location>
</feature>
<evidence type="ECO:0000256" key="7">
    <source>
        <dbReference type="ARBA" id="ARBA00023242"/>
    </source>
</evidence>
<sequence>MKRTRASVKTYVENSDSDEPSPPKRSPIQKEPCGNGDSSSSESDIENYLQKAEKLDLTSPFFNFKSNNEPEFEKIESNIFNGVRGLSDSDSDDEPITDGLSQQAAPESNINVQNNVDSGIIEFTTFHNYTKQLEVFKSQVEHYKNNTPTAKSDQINIDNLLAAGESKLEAAGITVNDLHSSDFESCSDSEKEDWEEIKNVSQIVSEKKPRTEAIQIVVDMPSNVKKKKVDLLAAMKRRLNRIRKENQVLVHKVHLLCWIAHGNYINSCVNDTEILSMALSMLPSEKSFPSDRTNLSYLEQIVAWYKRTVTNIEQPVPADLALNKLLQDQITKKQVHNKKMLALIFVAILRALGIQTRIVLSLQVEPLRPPASDLHSLSQKNDTNNKKPNNKKKPTKAKVKELDQSISQRDKAKPSTSEINKNKKAAIKINIIEASPKKIKENLKGRKVPTKNSRSEKSQINSKSTKNLKENAEVIKEKQVKRKSPSKLSNDDQSEKSTKPKTRSKSANSDQLAECISNNPSTLGKRKSLKTEKKANEIASLTIETEKTKRSKSEETKTEAKPRQRKSSKIEEKNNEIASLTVETKKTKRSKSEETKTEPKPRQRKSSKIEEKNNEIASLTVETKKTKRSKSEETKTEPKPRQRKSSKIEEKNNEIASLTVETKKTKRSKSEEIRTELKPRQRKSSKTVEKTNETASSRRSKSIEIEYNGGSKITVKRQTSKEKSTENLTASAKSSSTNKASNSTGNHSVTSKNCRTKLNLKSLLNLDSVKNKSTNEKKIQQTDGLHDSDSESDHNFIIQLDGVTDKASKPNLKNLSQNSKKQAKQPQTKRPNLKVLTKKKADSSNSDSEFEGSSETSFNKRLEQTNSNLKILQKVKSPTNKNNIAGNEVVKIVKNRISQEKRNERSRLAKKRKVHDDSDSDSDYAPEPIVKKNRNSEDEFQPKVKVKKRIQRNPVLSESENEKKKKIGIDTWVEVFLEAEEKWISVDLESGKVHCIKEISQKASHPISYVLTWDNNNNIKDVTQRYCTNFNTITRKLRVNQEWWENSLKPFKNEVNAREKEEDEDFLRQQMDQPLPKAISEYKNHPLYALKRHLLKFEAIYPTNAPTLGFIRGEAVYPRNCVHTLHSRDIWLKQAKVVKLGEEPYKIVKGRPKWDKLSNKVITGQLLEIFGPWQVIDYEPPVAENGIVPRNAFGNVDLFKPSMLPKGCVHLKLEGLHKVARKLNIDCASAIVGFDFHGGWSHPVYDGYVVCQEYEDQLVTAWETEQDELDRKEEEKIFKRVYGNWKKLIRGLLIRERLKAKYNFGEASTSTAKNKKKGVSYYPNKR</sequence>
<feature type="region of interest" description="Disordered" evidence="9">
    <location>
        <begin position="370"/>
        <end position="421"/>
    </location>
</feature>
<dbReference type="Pfam" id="PF10405">
    <property type="entry name" value="BHD_3"/>
    <property type="match status" value="1"/>
</dbReference>
<evidence type="ECO:0000256" key="1">
    <source>
        <dbReference type="ARBA" id="ARBA00004123"/>
    </source>
</evidence>
<dbReference type="EMBL" id="JBDJPC010000005">
    <property type="protein sequence ID" value="KAL1502453.1"/>
    <property type="molecule type" value="Genomic_DNA"/>
</dbReference>
<feature type="compositionally biased region" description="Basic and acidic residues" evidence="9">
    <location>
        <begin position="544"/>
        <end position="575"/>
    </location>
</feature>
<keyword evidence="5" id="KW-0238">DNA-binding</keyword>
<protein>
    <recommendedName>
        <fullName evidence="10">VHS domain-containing protein</fullName>
    </recommendedName>
</protein>
<feature type="compositionally biased region" description="Low complexity" evidence="9">
    <location>
        <begin position="843"/>
        <end position="855"/>
    </location>
</feature>
<dbReference type="SMART" id="SM01031">
    <property type="entry name" value="BHD_2"/>
    <property type="match status" value="1"/>
</dbReference>
<comment type="similarity">
    <text evidence="2">Belongs to the XPC family.</text>
</comment>
<dbReference type="FunFam" id="3.30.70.2460:FF:000001">
    <property type="entry name" value="DNA repair protein Rad4 family"/>
    <property type="match status" value="1"/>
</dbReference>
<dbReference type="InterPro" id="IPR004583">
    <property type="entry name" value="DNA_repair_Rad4"/>
</dbReference>
<dbReference type="PROSITE" id="PS50179">
    <property type="entry name" value="VHS"/>
    <property type="match status" value="1"/>
</dbReference>
<keyword evidence="3" id="KW-0597">Phosphoprotein</keyword>
<feature type="region of interest" description="Disordered" evidence="9">
    <location>
        <begin position="896"/>
        <end position="946"/>
    </location>
</feature>
<name>A0ABD1EUI8_HYPHA</name>
<feature type="region of interest" description="Disordered" evidence="9">
    <location>
        <begin position="438"/>
        <end position="861"/>
    </location>
</feature>
<feature type="compositionally biased region" description="Basic and acidic residues" evidence="9">
    <location>
        <begin position="590"/>
        <end position="614"/>
    </location>
</feature>
<dbReference type="Pfam" id="PF03835">
    <property type="entry name" value="Rad4"/>
    <property type="match status" value="1"/>
</dbReference>
<organism evidence="11 12">
    <name type="scientific">Hypothenemus hampei</name>
    <name type="common">Coffee berry borer</name>
    <dbReference type="NCBI Taxonomy" id="57062"/>
    <lineage>
        <taxon>Eukaryota</taxon>
        <taxon>Metazoa</taxon>
        <taxon>Ecdysozoa</taxon>
        <taxon>Arthropoda</taxon>
        <taxon>Hexapoda</taxon>
        <taxon>Insecta</taxon>
        <taxon>Pterygota</taxon>
        <taxon>Neoptera</taxon>
        <taxon>Endopterygota</taxon>
        <taxon>Coleoptera</taxon>
        <taxon>Polyphaga</taxon>
        <taxon>Cucujiformia</taxon>
        <taxon>Curculionidae</taxon>
        <taxon>Scolytinae</taxon>
        <taxon>Hypothenemus</taxon>
    </lineage>
</organism>
<keyword evidence="8" id="KW-0175">Coiled coil</keyword>
<dbReference type="Gene3D" id="2.20.20.110">
    <property type="entry name" value="Rad4, beta-hairpin domain BHD1"/>
    <property type="match status" value="1"/>
</dbReference>
<feature type="region of interest" description="Disordered" evidence="9">
    <location>
        <begin position="83"/>
        <end position="104"/>
    </location>
</feature>
<comment type="caution">
    <text evidence="11">The sequence shown here is derived from an EMBL/GenBank/DDBJ whole genome shotgun (WGS) entry which is preliminary data.</text>
</comment>
<dbReference type="Pfam" id="PF10403">
    <property type="entry name" value="BHD_1"/>
    <property type="match status" value="1"/>
</dbReference>
<dbReference type="SMART" id="SM01030">
    <property type="entry name" value="BHD_1"/>
    <property type="match status" value="1"/>
</dbReference>
<dbReference type="Gene3D" id="3.10.620.30">
    <property type="match status" value="1"/>
</dbReference>
<dbReference type="Gene3D" id="3.30.70.2460">
    <property type="entry name" value="Rad4, beta-hairpin domain BHD3"/>
    <property type="match status" value="1"/>
</dbReference>
<dbReference type="SMART" id="SM01032">
    <property type="entry name" value="BHD_3"/>
    <property type="match status" value="1"/>
</dbReference>
<feature type="coiled-coil region" evidence="8">
    <location>
        <begin position="225"/>
        <end position="252"/>
    </location>
</feature>
<evidence type="ECO:0000259" key="10">
    <source>
        <dbReference type="PROSITE" id="PS50179"/>
    </source>
</evidence>
<dbReference type="InterPro" id="IPR002014">
    <property type="entry name" value="VHS_dom"/>
</dbReference>
<proteinExistence type="inferred from homology"/>
<dbReference type="Gene3D" id="3.90.260.10">
    <property type="entry name" value="Transglutaminase-like"/>
    <property type="match status" value="1"/>
</dbReference>
<feature type="compositionally biased region" description="Polar residues" evidence="9">
    <location>
        <begin position="505"/>
        <end position="522"/>
    </location>
</feature>
<keyword evidence="6" id="KW-0234">DNA repair</keyword>
<feature type="domain" description="VHS" evidence="10">
    <location>
        <begin position="184"/>
        <end position="304"/>
    </location>
</feature>
<comment type="subcellular location">
    <subcellularLocation>
        <location evidence="1">Nucleus</location>
    </subcellularLocation>
</comment>
<feature type="compositionally biased region" description="Basic residues" evidence="9">
    <location>
        <begin position="388"/>
        <end position="397"/>
    </location>
</feature>
<dbReference type="FunFam" id="2.20.20.110:FF:000001">
    <property type="entry name" value="DNA repair protein complementing XP-C cells"/>
    <property type="match status" value="1"/>
</dbReference>
<reference evidence="11 12" key="1">
    <citation type="submission" date="2024-05" db="EMBL/GenBank/DDBJ databases">
        <title>Genetic variation in Jamaican populations of the coffee berry borer (Hypothenemus hampei).</title>
        <authorList>
            <person name="Errbii M."/>
            <person name="Myrie A."/>
        </authorList>
    </citation>
    <scope>NUCLEOTIDE SEQUENCE [LARGE SCALE GENOMIC DNA]</scope>
    <source>
        <strain evidence="11">JA-Hopewell-2020-01-JO</strain>
        <tissue evidence="11">Whole body</tissue>
    </source>
</reference>
<dbReference type="PANTHER" id="PTHR12135:SF0">
    <property type="entry name" value="DNA REPAIR PROTEIN COMPLEMENTING XP-C CELLS"/>
    <property type="match status" value="1"/>
</dbReference>
<evidence type="ECO:0000313" key="12">
    <source>
        <dbReference type="Proteomes" id="UP001566132"/>
    </source>
</evidence>
<gene>
    <name evidence="11" type="ORF">ABEB36_007592</name>
</gene>
<dbReference type="InterPro" id="IPR018325">
    <property type="entry name" value="Rad4/PNGase_transGLS-fold"/>
</dbReference>
<dbReference type="GO" id="GO:0003677">
    <property type="term" value="F:DNA binding"/>
    <property type="evidence" value="ECO:0007669"/>
    <property type="project" value="UniProtKB-KW"/>
</dbReference>
<feature type="compositionally biased region" description="Low complexity" evidence="9">
    <location>
        <begin position="729"/>
        <end position="744"/>
    </location>
</feature>
<feature type="compositionally biased region" description="Polar residues" evidence="9">
    <location>
        <begin position="811"/>
        <end position="830"/>
    </location>
</feature>
<feature type="compositionally biased region" description="Basic and acidic residues" evidence="9">
    <location>
        <begin position="467"/>
        <end position="478"/>
    </location>
</feature>
<keyword evidence="7" id="KW-0539">Nucleus</keyword>
<keyword evidence="4" id="KW-0227">DNA damage</keyword>
<evidence type="ECO:0000256" key="5">
    <source>
        <dbReference type="ARBA" id="ARBA00023125"/>
    </source>
</evidence>
<dbReference type="SUPFAM" id="SSF54001">
    <property type="entry name" value="Cysteine proteinases"/>
    <property type="match status" value="1"/>
</dbReference>
<evidence type="ECO:0000256" key="8">
    <source>
        <dbReference type="SAM" id="Coils"/>
    </source>
</evidence>
<evidence type="ECO:0000256" key="4">
    <source>
        <dbReference type="ARBA" id="ARBA00022763"/>
    </source>
</evidence>
<feature type="compositionally biased region" description="Basic and acidic residues" evidence="9">
    <location>
        <begin position="489"/>
        <end position="498"/>
    </location>
</feature>
<dbReference type="GO" id="GO:0005634">
    <property type="term" value="C:nucleus"/>
    <property type="evidence" value="ECO:0007669"/>
    <property type="project" value="UniProtKB-SubCell"/>
</dbReference>
<dbReference type="InterPro" id="IPR036985">
    <property type="entry name" value="Transglutaminase-like_sf"/>
</dbReference>
<evidence type="ECO:0000313" key="11">
    <source>
        <dbReference type="EMBL" id="KAL1502453.1"/>
    </source>
</evidence>
<evidence type="ECO:0000256" key="2">
    <source>
        <dbReference type="ARBA" id="ARBA00009525"/>
    </source>
</evidence>
<dbReference type="InterPro" id="IPR018328">
    <property type="entry name" value="Rad4_beta-hairpin_dom3"/>
</dbReference>
<dbReference type="Proteomes" id="UP001566132">
    <property type="component" value="Unassembled WGS sequence"/>
</dbReference>
<dbReference type="PANTHER" id="PTHR12135">
    <property type="entry name" value="DNA REPAIR PROTEIN XP-C / RAD4"/>
    <property type="match status" value="1"/>
</dbReference>
<feature type="compositionally biased region" description="Basic and acidic residues" evidence="9">
    <location>
        <begin position="897"/>
        <end position="907"/>
    </location>
</feature>
<dbReference type="InterPro" id="IPR018026">
    <property type="entry name" value="DNA_repair_Rad4-like"/>
</dbReference>
<dbReference type="InterPro" id="IPR038765">
    <property type="entry name" value="Papain-like_cys_pep_sf"/>
</dbReference>
<accession>A0ABD1EUI8</accession>
<dbReference type="InterPro" id="IPR018327">
    <property type="entry name" value="BHD_2"/>
</dbReference>
<evidence type="ECO:0000256" key="3">
    <source>
        <dbReference type="ARBA" id="ARBA00022553"/>
    </source>
</evidence>
<feature type="compositionally biased region" description="Basic and acidic residues" evidence="9">
    <location>
        <begin position="398"/>
        <end position="413"/>
    </location>
</feature>
<evidence type="ECO:0000256" key="6">
    <source>
        <dbReference type="ARBA" id="ARBA00023204"/>
    </source>
</evidence>
<dbReference type="GO" id="GO:0006281">
    <property type="term" value="P:DNA repair"/>
    <property type="evidence" value="ECO:0007669"/>
    <property type="project" value="UniProtKB-KW"/>
</dbReference>
<feature type="region of interest" description="Disordered" evidence="9">
    <location>
        <begin position="1"/>
        <end position="45"/>
    </location>
</feature>